<feature type="domain" description="Calponin-homology (CH)" evidence="4">
    <location>
        <begin position="70"/>
        <end position="177"/>
    </location>
</feature>
<evidence type="ECO:0000256" key="1">
    <source>
        <dbReference type="SAM" id="Coils"/>
    </source>
</evidence>
<dbReference type="Gene3D" id="1.20.5.190">
    <property type="match status" value="1"/>
</dbReference>
<dbReference type="InterPro" id="IPR000048">
    <property type="entry name" value="IQ_motif_EF-hand-BS"/>
</dbReference>
<keyword evidence="1" id="KW-0175">Coiled coil</keyword>
<dbReference type="SUPFAM" id="SSF47576">
    <property type="entry name" value="Calponin-homology domain, CH-domain"/>
    <property type="match status" value="1"/>
</dbReference>
<dbReference type="PROSITE" id="PS50096">
    <property type="entry name" value="IQ"/>
    <property type="match status" value="4"/>
</dbReference>
<dbReference type="InterPro" id="IPR000593">
    <property type="entry name" value="RasGAP_C"/>
</dbReference>
<evidence type="ECO:0000259" key="3">
    <source>
        <dbReference type="PROSITE" id="PS50018"/>
    </source>
</evidence>
<accession>A0AAD5XS24</accession>
<dbReference type="Pfam" id="PF00307">
    <property type="entry name" value="CH"/>
    <property type="match status" value="1"/>
</dbReference>
<dbReference type="SMART" id="SM00033">
    <property type="entry name" value="CH"/>
    <property type="match status" value="1"/>
</dbReference>
<dbReference type="InterPro" id="IPR036872">
    <property type="entry name" value="CH_dom_sf"/>
</dbReference>
<organism evidence="5 6">
    <name type="scientific">Geranomyces variabilis</name>
    <dbReference type="NCBI Taxonomy" id="109894"/>
    <lineage>
        <taxon>Eukaryota</taxon>
        <taxon>Fungi</taxon>
        <taxon>Fungi incertae sedis</taxon>
        <taxon>Chytridiomycota</taxon>
        <taxon>Chytridiomycota incertae sedis</taxon>
        <taxon>Chytridiomycetes</taxon>
        <taxon>Spizellomycetales</taxon>
        <taxon>Powellomycetaceae</taxon>
        <taxon>Geranomyces</taxon>
    </lineage>
</organism>
<dbReference type="Gene3D" id="1.10.506.10">
    <property type="entry name" value="GTPase Activation - p120gap, domain 1"/>
    <property type="match status" value="1"/>
</dbReference>
<dbReference type="Pfam" id="PF00616">
    <property type="entry name" value="RasGAP"/>
    <property type="match status" value="1"/>
</dbReference>
<dbReference type="SMART" id="SM00323">
    <property type="entry name" value="RasGAP"/>
    <property type="match status" value="1"/>
</dbReference>
<evidence type="ECO:0008006" key="7">
    <source>
        <dbReference type="Google" id="ProtNLM"/>
    </source>
</evidence>
<dbReference type="Pfam" id="PF03836">
    <property type="entry name" value="RasGAP_C"/>
    <property type="match status" value="1"/>
</dbReference>
<name>A0AAD5XS24_9FUNG</name>
<reference evidence="5" key="1">
    <citation type="submission" date="2020-05" db="EMBL/GenBank/DDBJ databases">
        <title>Phylogenomic resolution of chytrid fungi.</title>
        <authorList>
            <person name="Stajich J.E."/>
            <person name="Amses K."/>
            <person name="Simmons R."/>
            <person name="Seto K."/>
            <person name="Myers J."/>
            <person name="Bonds A."/>
            <person name="Quandt C.A."/>
            <person name="Barry K."/>
            <person name="Liu P."/>
            <person name="Grigoriev I."/>
            <person name="Longcore J.E."/>
            <person name="James T.Y."/>
        </authorList>
    </citation>
    <scope>NUCLEOTIDE SEQUENCE</scope>
    <source>
        <strain evidence="5">JEL0379</strain>
    </source>
</reference>
<evidence type="ECO:0000313" key="6">
    <source>
        <dbReference type="Proteomes" id="UP001212152"/>
    </source>
</evidence>
<dbReference type="GO" id="GO:0005096">
    <property type="term" value="F:GTPase activator activity"/>
    <property type="evidence" value="ECO:0007669"/>
    <property type="project" value="TreeGrafter"/>
</dbReference>
<dbReference type="EMBL" id="JADGJQ010000013">
    <property type="protein sequence ID" value="KAJ3181281.1"/>
    <property type="molecule type" value="Genomic_DNA"/>
</dbReference>
<dbReference type="InterPro" id="IPR008936">
    <property type="entry name" value="Rho_GTPase_activation_prot"/>
</dbReference>
<dbReference type="PANTHER" id="PTHR14149">
    <property type="entry name" value="RAS GTPASE-ACTIVATING PROTEIN WITH IQ MOTIF"/>
    <property type="match status" value="1"/>
</dbReference>
<feature type="domain" description="Ras-GAP" evidence="3">
    <location>
        <begin position="557"/>
        <end position="789"/>
    </location>
</feature>
<protein>
    <recommendedName>
        <fullName evidence="7">Ras GTPase-activating-like protein IQGAP2</fullName>
    </recommendedName>
</protein>
<dbReference type="SMART" id="SM00015">
    <property type="entry name" value="IQ"/>
    <property type="match status" value="4"/>
</dbReference>
<dbReference type="GO" id="GO:1903479">
    <property type="term" value="P:mitotic actomyosin contractile ring assembly actin filament organization"/>
    <property type="evidence" value="ECO:0007669"/>
    <property type="project" value="TreeGrafter"/>
</dbReference>
<dbReference type="SUPFAM" id="SSF48350">
    <property type="entry name" value="GTPase activation domain, GAP"/>
    <property type="match status" value="1"/>
</dbReference>
<dbReference type="SUPFAM" id="SSF143885">
    <property type="entry name" value="RGC domain-like"/>
    <property type="match status" value="1"/>
</dbReference>
<dbReference type="AlphaFoldDB" id="A0AAD5XS24"/>
<gene>
    <name evidence="5" type="ORF">HDU87_001412</name>
</gene>
<feature type="region of interest" description="Disordered" evidence="2">
    <location>
        <begin position="977"/>
        <end position="996"/>
    </location>
</feature>
<dbReference type="GO" id="GO:0110085">
    <property type="term" value="C:mitotic actomyosin contractile ring"/>
    <property type="evidence" value="ECO:0007669"/>
    <property type="project" value="TreeGrafter"/>
</dbReference>
<sequence>MNDEPLRCPTSPTSPTFFTSPELPAIPLDVGDVAGVHGRLKFKHDSTSPVKRDATWLDRERAQLQAYEYLCHIGEAKEWIEACIKEQIAPIESMEEELRNGIDLAHLARSFKPECVKKIYEDRSCLKFRHSDNINYFFAAMRTVRLPEVFFFELTDLYDKKNIPKVIYCIHALSHLLSKKNLAPSMKNLVGQLSFTEEQLDATQASLQEAGVSMPAFKSVGDALSKELETAPSSPVDIAKAERDAHFVNNQDRIVRLQAFIRGHVTRQHTKALAAERQKQRQEASNCLAQKREASAVRAQAAIRMHLARKSYRNRLNGYKSNEKAISKIQAQWKSRAARKAYKARIASIKGHDHAWAKLQANFRGRKQRELYNQRKAFLSAQGEAVEKIQAMWRAKRFAKAYHALSQLQDPQINVLQNFLDLLDDNDNDFQEDLDIERLRQLVVEQIRESINLESEVGELDIKISLLVKNRITLEEVVRSTTSTKKLLKAARNEAASADNLSSSVVNLAAKDRETTRKRRHYEELFYLLQTQSSYLARLVFTVNKMSGASSIKFLTKVVLSLYGYAQDRRQESLLLRLFKDAIDLEVDDISTLDEFWRADPFFLRLVVDYTRRGGNADYLRGLVKPFVKAIIEDKNLNLETDPVLIYRSLIAAEESQTGQKSSRPYDVTPQQAAEDSEVIALQTERAEKLRKLSQDFLEVLTHSAKKMPFGLRYIARHVKETLQKRFAGHDDEIVRLVGGNFIYYRYINPAIIQPEQFEVIDLTAASGLSPTQRKNLAELGKALHQLSVGKAAGPESARRASELSPQTTADSSKAFMNFFKEATIVEPEMEDEYAEAMDEYVGMALKQRPSVKLSSAEIFQLHRILVDNINDVAKEETDHIRVVLADLEPVPALSEVAAGPEVELHLRNRFPTLQDERAIRIRTLWTETKRYIIAVIRVQSGKNLLDILEAPVTEREEALFQQLLADEAEQIREKREAAGLVKKDGSAPRSTEDVARSASIGGSAYNLATMGSVNNLGGPGLGISREQLVGSQSSLLKASDNGGSPTFFSLKRRALENMAQLEADGEVSKGNKYQDMLNAIAKDMLTKSRRRARRRKELISLRNTLKNLQDKSLYLEEQKKSYHDYISACMAQLGNKKHKGKRPLPFTKQYAHHKSLQKAGTVPKFGSFKYTAADLHRKGVLISLDDHSPSKYNQVALTISSDEAGVFNIEASFYGVKVAETMELRLEDLLAAQYNNEVVMTLMEGAKVNVNLLIFLLNKK</sequence>
<dbReference type="CDD" id="cd21206">
    <property type="entry name" value="CH_IQGAP"/>
    <property type="match status" value="1"/>
</dbReference>
<dbReference type="PROSITE" id="PS50018">
    <property type="entry name" value="RAS_GTPASE_ACTIV_2"/>
    <property type="match status" value="1"/>
</dbReference>
<evidence type="ECO:0000313" key="5">
    <source>
        <dbReference type="EMBL" id="KAJ3181281.1"/>
    </source>
</evidence>
<dbReference type="PANTHER" id="PTHR14149:SF14">
    <property type="entry name" value="CALPONIN-HOMOLOGY (CH) DOMAIN-CONTAINING PROTEIN"/>
    <property type="match status" value="1"/>
</dbReference>
<dbReference type="InterPro" id="IPR001936">
    <property type="entry name" value="RasGAP_dom"/>
</dbReference>
<evidence type="ECO:0000259" key="4">
    <source>
        <dbReference type="PROSITE" id="PS50021"/>
    </source>
</evidence>
<keyword evidence="6" id="KW-1185">Reference proteome</keyword>
<proteinExistence type="predicted"/>
<dbReference type="GO" id="GO:0005516">
    <property type="term" value="F:calmodulin binding"/>
    <property type="evidence" value="ECO:0007669"/>
    <property type="project" value="TreeGrafter"/>
</dbReference>
<dbReference type="GO" id="GO:0051015">
    <property type="term" value="F:actin filament binding"/>
    <property type="evidence" value="ECO:0007669"/>
    <property type="project" value="TreeGrafter"/>
</dbReference>
<evidence type="ECO:0000256" key="2">
    <source>
        <dbReference type="SAM" id="MobiDB-lite"/>
    </source>
</evidence>
<dbReference type="Proteomes" id="UP001212152">
    <property type="component" value="Unassembled WGS sequence"/>
</dbReference>
<comment type="caution">
    <text evidence="5">The sequence shown here is derived from an EMBL/GenBank/DDBJ whole genome shotgun (WGS) entry which is preliminary data.</text>
</comment>
<dbReference type="InterPro" id="IPR001715">
    <property type="entry name" value="CH_dom"/>
</dbReference>
<dbReference type="Pfam" id="PF00612">
    <property type="entry name" value="IQ"/>
    <property type="match status" value="3"/>
</dbReference>
<dbReference type="Gene3D" id="1.10.418.10">
    <property type="entry name" value="Calponin-like domain"/>
    <property type="match status" value="1"/>
</dbReference>
<dbReference type="PROSITE" id="PS50021">
    <property type="entry name" value="CH"/>
    <property type="match status" value="1"/>
</dbReference>
<feature type="coiled-coil region" evidence="1">
    <location>
        <begin position="1092"/>
        <end position="1119"/>
    </location>
</feature>